<accession>A0AAN8A7Z0</accession>
<organism evidence="2 3">
    <name type="scientific">Arxiozyma heterogenica</name>
    <dbReference type="NCBI Taxonomy" id="278026"/>
    <lineage>
        <taxon>Eukaryota</taxon>
        <taxon>Fungi</taxon>
        <taxon>Dikarya</taxon>
        <taxon>Ascomycota</taxon>
        <taxon>Saccharomycotina</taxon>
        <taxon>Saccharomycetes</taxon>
        <taxon>Saccharomycetales</taxon>
        <taxon>Saccharomycetaceae</taxon>
        <taxon>Arxiozyma</taxon>
    </lineage>
</organism>
<dbReference type="PANTHER" id="PTHR28058">
    <property type="entry name" value="37S RIBOSOMAL PROTEIN MRP51, MITOCHONDRIAL"/>
    <property type="match status" value="1"/>
</dbReference>
<feature type="compositionally biased region" description="Low complexity" evidence="1">
    <location>
        <begin position="128"/>
        <end position="144"/>
    </location>
</feature>
<feature type="region of interest" description="Disordered" evidence="1">
    <location>
        <begin position="391"/>
        <end position="414"/>
    </location>
</feature>
<gene>
    <name evidence="2" type="ORF">RI543_004397</name>
</gene>
<dbReference type="EMBL" id="JAWIZZ010000053">
    <property type="protein sequence ID" value="KAK5778725.1"/>
    <property type="molecule type" value="Genomic_DNA"/>
</dbReference>
<protein>
    <submittedName>
        <fullName evidence="2">Uncharacterized protein</fullName>
    </submittedName>
</protein>
<dbReference type="GO" id="GO:0070124">
    <property type="term" value="P:mitochondrial translational initiation"/>
    <property type="evidence" value="ECO:0007669"/>
    <property type="project" value="TreeGrafter"/>
</dbReference>
<dbReference type="PANTHER" id="PTHR28058:SF1">
    <property type="entry name" value="SMALL RIBOSOMAL SUBUNIT PROTEIN BS1M"/>
    <property type="match status" value="1"/>
</dbReference>
<proteinExistence type="predicted"/>
<keyword evidence="3" id="KW-1185">Reference proteome</keyword>
<dbReference type="Pfam" id="PF11709">
    <property type="entry name" value="Mit_ribos_Mrp51"/>
    <property type="match status" value="1"/>
</dbReference>
<dbReference type="InterPro" id="IPR016712">
    <property type="entry name" value="Rbsml_bS1m-like"/>
</dbReference>
<dbReference type="AlphaFoldDB" id="A0AAN8A7Z0"/>
<name>A0AAN8A7Z0_9SACH</name>
<comment type="caution">
    <text evidence="2">The sequence shown here is derived from an EMBL/GenBank/DDBJ whole genome shotgun (WGS) entry which is preliminary data.</text>
</comment>
<feature type="compositionally biased region" description="Low complexity" evidence="1">
    <location>
        <begin position="398"/>
        <end position="414"/>
    </location>
</feature>
<evidence type="ECO:0000313" key="3">
    <source>
        <dbReference type="Proteomes" id="UP001306508"/>
    </source>
</evidence>
<reference evidence="3" key="1">
    <citation type="submission" date="2023-07" db="EMBL/GenBank/DDBJ databases">
        <title>A draft genome of Kazachstania heterogenica Y-27499.</title>
        <authorList>
            <person name="Donic C."/>
            <person name="Kralova J.S."/>
            <person name="Fidel L."/>
            <person name="Ben-Dor S."/>
            <person name="Jung S."/>
        </authorList>
    </citation>
    <scope>NUCLEOTIDE SEQUENCE [LARGE SCALE GENOMIC DNA]</scope>
    <source>
        <strain evidence="3">Y27499</strain>
    </source>
</reference>
<feature type="region of interest" description="Disordered" evidence="1">
    <location>
        <begin position="430"/>
        <end position="455"/>
    </location>
</feature>
<evidence type="ECO:0000313" key="2">
    <source>
        <dbReference type="EMBL" id="KAK5778725.1"/>
    </source>
</evidence>
<dbReference type="Proteomes" id="UP001306508">
    <property type="component" value="Unassembled WGS sequence"/>
</dbReference>
<feature type="region of interest" description="Disordered" evidence="1">
    <location>
        <begin position="126"/>
        <end position="155"/>
    </location>
</feature>
<dbReference type="GO" id="GO:0003735">
    <property type="term" value="F:structural constituent of ribosome"/>
    <property type="evidence" value="ECO:0007669"/>
    <property type="project" value="TreeGrafter"/>
</dbReference>
<evidence type="ECO:0000256" key="1">
    <source>
        <dbReference type="SAM" id="MobiDB-lite"/>
    </source>
</evidence>
<dbReference type="GO" id="GO:0005763">
    <property type="term" value="C:mitochondrial small ribosomal subunit"/>
    <property type="evidence" value="ECO:0007669"/>
    <property type="project" value="TreeGrafter"/>
</dbReference>
<sequence>MPSVSDLLRESKLAQVAKPSLRHRLSFTLRGSHFPTHQIIETKPSSLARNDWGLKNSIPTNKYQKQTKYMVVEQLDTLERMTQFEYNGGSQWNRIRFQEMGIIPKFNIGQRNPLFNFKENKLIDESNSDNNINSNNNNSPSINSCDETPRKNTNTYRNRQVIGDSQLRMISQVLNVNNPTSPNNHHNGNHGTMTMKQEKIQLKSKLNLLRQYRKEFKEWLLANYPESLLHKRFNSMELKDKASQFLQEKLYSKSKNNPIGYINDRIVGTGGLTYNLSGRLKVTPHGIRDKVIVPGRILSNTTNRGMRSSTHGGMYNNNNSHSSNKNNVMYSAAIGGFLAKANFNNGAKISYGMGSFLRELVLPFEVENVTMEPNGRIHMTASTITVMKPNEETLSTSNPNNRYGNNNSHNHNNMNMNLNFNKQSFIHNQSMGSRRQNSKKEINDLLYTLENTGKD</sequence>